<keyword evidence="5" id="KW-0186">Copper</keyword>
<dbReference type="Proteomes" id="UP000305948">
    <property type="component" value="Unassembled WGS sequence"/>
</dbReference>
<gene>
    <name evidence="7" type="ORF">OE88DRAFT_1608039</name>
</gene>
<keyword evidence="4 5" id="KW-0472">Membrane</keyword>
<feature type="non-terminal residue" evidence="7">
    <location>
        <position position="1"/>
    </location>
</feature>
<dbReference type="PANTHER" id="PTHR12483">
    <property type="entry name" value="SOLUTE CARRIER FAMILY 31 COPPER TRANSPORTERS"/>
    <property type="match status" value="1"/>
</dbReference>
<feature type="region of interest" description="Disordered" evidence="6">
    <location>
        <begin position="82"/>
        <end position="104"/>
    </location>
</feature>
<evidence type="ECO:0000313" key="7">
    <source>
        <dbReference type="EMBL" id="TFK50650.1"/>
    </source>
</evidence>
<keyword evidence="8" id="KW-1185">Reference proteome</keyword>
<dbReference type="OrthoDB" id="73901at2759"/>
<reference evidence="7 8" key="1">
    <citation type="journal article" date="2019" name="Nat. Ecol. Evol.">
        <title>Megaphylogeny resolves global patterns of mushroom evolution.</title>
        <authorList>
            <person name="Varga T."/>
            <person name="Krizsan K."/>
            <person name="Foldi C."/>
            <person name="Dima B."/>
            <person name="Sanchez-Garcia M."/>
            <person name="Sanchez-Ramirez S."/>
            <person name="Szollosi G.J."/>
            <person name="Szarkandi J.G."/>
            <person name="Papp V."/>
            <person name="Albert L."/>
            <person name="Andreopoulos W."/>
            <person name="Angelini C."/>
            <person name="Antonin V."/>
            <person name="Barry K.W."/>
            <person name="Bougher N.L."/>
            <person name="Buchanan P."/>
            <person name="Buyck B."/>
            <person name="Bense V."/>
            <person name="Catcheside P."/>
            <person name="Chovatia M."/>
            <person name="Cooper J."/>
            <person name="Damon W."/>
            <person name="Desjardin D."/>
            <person name="Finy P."/>
            <person name="Geml J."/>
            <person name="Haridas S."/>
            <person name="Hughes K."/>
            <person name="Justo A."/>
            <person name="Karasinski D."/>
            <person name="Kautmanova I."/>
            <person name="Kiss B."/>
            <person name="Kocsube S."/>
            <person name="Kotiranta H."/>
            <person name="LaButti K.M."/>
            <person name="Lechner B.E."/>
            <person name="Liimatainen K."/>
            <person name="Lipzen A."/>
            <person name="Lukacs Z."/>
            <person name="Mihaltcheva S."/>
            <person name="Morgado L.N."/>
            <person name="Niskanen T."/>
            <person name="Noordeloos M.E."/>
            <person name="Ohm R.A."/>
            <person name="Ortiz-Santana B."/>
            <person name="Ovrebo C."/>
            <person name="Racz N."/>
            <person name="Riley R."/>
            <person name="Savchenko A."/>
            <person name="Shiryaev A."/>
            <person name="Soop K."/>
            <person name="Spirin V."/>
            <person name="Szebenyi C."/>
            <person name="Tomsovsky M."/>
            <person name="Tulloss R.E."/>
            <person name="Uehling J."/>
            <person name="Grigoriev I.V."/>
            <person name="Vagvolgyi C."/>
            <person name="Papp T."/>
            <person name="Martin F.M."/>
            <person name="Miettinen O."/>
            <person name="Hibbett D.S."/>
            <person name="Nagy L.G."/>
        </authorList>
    </citation>
    <scope>NUCLEOTIDE SEQUENCE [LARGE SCALE GENOMIC DNA]</scope>
    <source>
        <strain evidence="7 8">OMC1185</strain>
    </source>
</reference>
<keyword evidence="5" id="KW-0406">Ion transport</keyword>
<evidence type="ECO:0000313" key="8">
    <source>
        <dbReference type="Proteomes" id="UP000305948"/>
    </source>
</evidence>
<evidence type="ECO:0000256" key="3">
    <source>
        <dbReference type="ARBA" id="ARBA00022989"/>
    </source>
</evidence>
<feature type="compositionally biased region" description="Polar residues" evidence="6">
    <location>
        <begin position="82"/>
        <end position="94"/>
    </location>
</feature>
<evidence type="ECO:0000256" key="6">
    <source>
        <dbReference type="SAM" id="MobiDB-lite"/>
    </source>
</evidence>
<accession>A0A5C3MZM5</accession>
<evidence type="ECO:0000256" key="1">
    <source>
        <dbReference type="ARBA" id="ARBA00004141"/>
    </source>
</evidence>
<feature type="non-terminal residue" evidence="7">
    <location>
        <position position="177"/>
    </location>
</feature>
<dbReference type="Pfam" id="PF04145">
    <property type="entry name" value="Ctr"/>
    <property type="match status" value="1"/>
</dbReference>
<comment type="similarity">
    <text evidence="5">Belongs to the copper transporter (Ctr) (TC 1.A.56) family. SLC31A subfamily.</text>
</comment>
<sequence>SNGMDMSMDGAMSLAEGQMLPYLHFTPGDVLWFDGWVPKTTGAMVGTCIGLLLLAIVERWIACIRALSEMAWSKSGQQALSDKLNNPSLPQSTRPELKEKSSTASIPVIPSAPLPRAFLTAMPFIPSNDIPRGVMYAAQSALSFAFMLVVMTFQVGFILSIVVGLGIGEALFGRYTN</sequence>
<keyword evidence="3 5" id="KW-1133">Transmembrane helix</keyword>
<comment type="subcellular location">
    <subcellularLocation>
        <location evidence="1 5">Membrane</location>
        <topology evidence="1 5">Multi-pass membrane protein</topology>
    </subcellularLocation>
</comment>
<dbReference type="STRING" id="5364.A0A5C3MZM5"/>
<evidence type="ECO:0000256" key="4">
    <source>
        <dbReference type="ARBA" id="ARBA00023136"/>
    </source>
</evidence>
<dbReference type="PANTHER" id="PTHR12483:SF27">
    <property type="entry name" value="COPPER TRANSPORT PROTEIN CTR1"/>
    <property type="match status" value="1"/>
</dbReference>
<feature type="transmembrane region" description="Helical" evidence="5">
    <location>
        <begin position="141"/>
        <end position="167"/>
    </location>
</feature>
<proteinExistence type="inferred from homology"/>
<dbReference type="GO" id="GO:0005375">
    <property type="term" value="F:copper ion transmembrane transporter activity"/>
    <property type="evidence" value="ECO:0007669"/>
    <property type="project" value="UniProtKB-UniRule"/>
</dbReference>
<protein>
    <recommendedName>
        <fullName evidence="5">Copper transport protein</fullName>
    </recommendedName>
</protein>
<keyword evidence="2 5" id="KW-0812">Transmembrane</keyword>
<keyword evidence="5" id="KW-0187">Copper transport</keyword>
<organism evidence="7 8">
    <name type="scientific">Heliocybe sulcata</name>
    <dbReference type="NCBI Taxonomy" id="5364"/>
    <lineage>
        <taxon>Eukaryota</taxon>
        <taxon>Fungi</taxon>
        <taxon>Dikarya</taxon>
        <taxon>Basidiomycota</taxon>
        <taxon>Agaricomycotina</taxon>
        <taxon>Agaricomycetes</taxon>
        <taxon>Gloeophyllales</taxon>
        <taxon>Gloeophyllaceae</taxon>
        <taxon>Heliocybe</taxon>
    </lineage>
</organism>
<dbReference type="EMBL" id="ML213513">
    <property type="protein sequence ID" value="TFK50650.1"/>
    <property type="molecule type" value="Genomic_DNA"/>
</dbReference>
<evidence type="ECO:0000256" key="5">
    <source>
        <dbReference type="RuleBase" id="RU367022"/>
    </source>
</evidence>
<evidence type="ECO:0000256" key="2">
    <source>
        <dbReference type="ARBA" id="ARBA00022692"/>
    </source>
</evidence>
<dbReference type="AlphaFoldDB" id="A0A5C3MZM5"/>
<dbReference type="GO" id="GO:0005886">
    <property type="term" value="C:plasma membrane"/>
    <property type="evidence" value="ECO:0007669"/>
    <property type="project" value="TreeGrafter"/>
</dbReference>
<name>A0A5C3MZM5_9AGAM</name>
<feature type="transmembrane region" description="Helical" evidence="5">
    <location>
        <begin position="41"/>
        <end position="61"/>
    </location>
</feature>
<keyword evidence="5" id="KW-0813">Transport</keyword>
<dbReference type="InterPro" id="IPR007274">
    <property type="entry name" value="Cop_transporter"/>
</dbReference>